<feature type="transmembrane region" description="Helical" evidence="6">
    <location>
        <begin position="663"/>
        <end position="683"/>
    </location>
</feature>
<dbReference type="Gene3D" id="1.20.1640.10">
    <property type="entry name" value="Multidrug efflux transporter AcrB transmembrane domain"/>
    <property type="match status" value="2"/>
</dbReference>
<evidence type="ECO:0000313" key="9">
    <source>
        <dbReference type="Proteomes" id="UP000537130"/>
    </source>
</evidence>
<dbReference type="Pfam" id="PF03176">
    <property type="entry name" value="MMPL"/>
    <property type="match status" value="2"/>
</dbReference>
<evidence type="ECO:0000256" key="1">
    <source>
        <dbReference type="ARBA" id="ARBA00004651"/>
    </source>
</evidence>
<dbReference type="RefSeq" id="WP_183410558.1">
    <property type="nucleotide sequence ID" value="NZ_JACHWY010000002.1"/>
</dbReference>
<dbReference type="SUPFAM" id="SSF82866">
    <property type="entry name" value="Multidrug efflux transporter AcrB transmembrane domain"/>
    <property type="match status" value="2"/>
</dbReference>
<keyword evidence="9" id="KW-1185">Reference proteome</keyword>
<comment type="subcellular location">
    <subcellularLocation>
        <location evidence="1">Cell membrane</location>
        <topology evidence="1">Multi-pass membrane protein</topology>
    </subcellularLocation>
</comment>
<evidence type="ECO:0000259" key="7">
    <source>
        <dbReference type="PROSITE" id="PS50156"/>
    </source>
</evidence>
<accession>A0A7W4W5H0</accession>
<comment type="caution">
    <text evidence="8">The sequence shown here is derived from an EMBL/GenBank/DDBJ whole genome shotgun (WGS) entry which is preliminary data.</text>
</comment>
<keyword evidence="3 6" id="KW-0812">Transmembrane</keyword>
<feature type="transmembrane region" description="Helical" evidence="6">
    <location>
        <begin position="638"/>
        <end position="656"/>
    </location>
</feature>
<feature type="transmembrane region" description="Helical" evidence="6">
    <location>
        <begin position="254"/>
        <end position="273"/>
    </location>
</feature>
<protein>
    <recommendedName>
        <fullName evidence="7">SSD domain-containing protein</fullName>
    </recommendedName>
</protein>
<feature type="transmembrane region" description="Helical" evidence="6">
    <location>
        <begin position="689"/>
        <end position="710"/>
    </location>
</feature>
<feature type="transmembrane region" description="Helical" evidence="6">
    <location>
        <begin position="761"/>
        <end position="786"/>
    </location>
</feature>
<feature type="transmembrane region" description="Helical" evidence="6">
    <location>
        <begin position="438"/>
        <end position="458"/>
    </location>
</feature>
<dbReference type="GO" id="GO:0005886">
    <property type="term" value="C:plasma membrane"/>
    <property type="evidence" value="ECO:0007669"/>
    <property type="project" value="UniProtKB-SubCell"/>
</dbReference>
<gene>
    <name evidence="8" type="ORF">FHR99_002066</name>
</gene>
<feature type="transmembrane region" description="Helical" evidence="6">
    <location>
        <begin position="280"/>
        <end position="300"/>
    </location>
</feature>
<name>A0A7W4W5H0_9GAMM</name>
<keyword evidence="5 6" id="KW-0472">Membrane</keyword>
<keyword evidence="4 6" id="KW-1133">Transmembrane helix</keyword>
<dbReference type="InterPro" id="IPR050545">
    <property type="entry name" value="Mycobact_MmpL"/>
</dbReference>
<evidence type="ECO:0000256" key="4">
    <source>
        <dbReference type="ARBA" id="ARBA00022989"/>
    </source>
</evidence>
<dbReference type="InterPro" id="IPR000731">
    <property type="entry name" value="SSD"/>
</dbReference>
<reference evidence="8 9" key="1">
    <citation type="submission" date="2020-08" db="EMBL/GenBank/DDBJ databases">
        <title>Genomic Encyclopedia of Type Strains, Phase III (KMG-III): the genomes of soil and plant-associated and newly described type strains.</title>
        <authorList>
            <person name="Whitman W."/>
        </authorList>
    </citation>
    <scope>NUCLEOTIDE SEQUENCE [LARGE SCALE GENOMIC DNA]</scope>
    <source>
        <strain evidence="8 9">CECT 8654</strain>
    </source>
</reference>
<feature type="transmembrane region" description="Helical" evidence="6">
    <location>
        <begin position="733"/>
        <end position="755"/>
    </location>
</feature>
<dbReference type="Proteomes" id="UP000537130">
    <property type="component" value="Unassembled WGS sequence"/>
</dbReference>
<evidence type="ECO:0000256" key="3">
    <source>
        <dbReference type="ARBA" id="ARBA00022692"/>
    </source>
</evidence>
<feature type="transmembrane region" description="Helical" evidence="6">
    <location>
        <begin position="382"/>
        <end position="408"/>
    </location>
</feature>
<feature type="domain" description="SSD" evidence="7">
    <location>
        <begin position="661"/>
        <end position="788"/>
    </location>
</feature>
<dbReference type="AlphaFoldDB" id="A0A7W4W5H0"/>
<dbReference type="InterPro" id="IPR004869">
    <property type="entry name" value="MMPL_dom"/>
</dbReference>
<dbReference type="PANTHER" id="PTHR33406:SF12">
    <property type="entry name" value="BLR2997 PROTEIN"/>
    <property type="match status" value="1"/>
</dbReference>
<dbReference type="PROSITE" id="PS50156">
    <property type="entry name" value="SSD"/>
    <property type="match status" value="1"/>
</dbReference>
<keyword evidence="2" id="KW-1003">Cell membrane</keyword>
<evidence type="ECO:0000256" key="6">
    <source>
        <dbReference type="SAM" id="Phobius"/>
    </source>
</evidence>
<feature type="transmembrane region" description="Helical" evidence="6">
    <location>
        <begin position="357"/>
        <end position="376"/>
    </location>
</feature>
<evidence type="ECO:0000313" key="8">
    <source>
        <dbReference type="EMBL" id="MBB3047800.1"/>
    </source>
</evidence>
<dbReference type="PANTHER" id="PTHR33406">
    <property type="entry name" value="MEMBRANE PROTEIN MJ1562-RELATED"/>
    <property type="match status" value="1"/>
</dbReference>
<evidence type="ECO:0000256" key="5">
    <source>
        <dbReference type="ARBA" id="ARBA00023136"/>
    </source>
</evidence>
<organism evidence="8 9">
    <name type="scientific">Litorivivens lipolytica</name>
    <dbReference type="NCBI Taxonomy" id="1524264"/>
    <lineage>
        <taxon>Bacteria</taxon>
        <taxon>Pseudomonadati</taxon>
        <taxon>Pseudomonadota</taxon>
        <taxon>Gammaproteobacteria</taxon>
        <taxon>Litorivivens</taxon>
    </lineage>
</organism>
<proteinExistence type="predicted"/>
<evidence type="ECO:0000256" key="2">
    <source>
        <dbReference type="ARBA" id="ARBA00022475"/>
    </source>
</evidence>
<sequence>MLSRLFRHPRAIIMAVLSASILLGWQGRHFEINASAETLISDNNRDYLESRKINQRFAPEEFLLVVYEPRNHALFSEKSFADIRELTEKLSALERVETVRSILNVPLLSELDALAGEVNPEDYTQNRLQLPAERLSDIFRNHPIYEGLIVDREQTASAIQLLYRQNPKLEALESRITTLKLKALDETLSYEETLELEKLVRQAEPLRSELREQRHREVEHILEIIEPYRSEAELYLGGVQVLGYELISIIKRDLALFGSAIAVVICLVLALLFRSVRWVLIPVVCCASSVALTLGLFGLLGLKATVISSSFVALQLILTLAIVIHLIVQYRESLRKLPDASQYEVVLDSVRRKIAPCLFAAATTSIGFGSLLLSGIQPVISFGWMMVVAMAVSTLCSLLLVPAINLILPRRQAPERNSFFREFIGGCHHLATQKKAAVYPGSALLALAVGAGVMQLSVENSFINYFADDTRIHRELSYVDQKFGGSTPLDIIYRIPRDEQAEIPTLSAETVQRLQRIQHQLEQHEAVGTTLSVVNFTELAKQINQGKPLTEYELTAVYWSLDKSVRRDLLGAFFAPDAQELRISTRIKDSTKNLNRKQLLTDIREDLKQQNIPEKDVKLTNLFVLYQGLLEQLFSSQILTLGAVFAVLGVAFALIFRSLKLALIALVPNSFTALFVLGSMGWLNVPLDFMTITIAAIAVGIAVDDTIHYIHRFLEERERGGDATEICDRTHHAVGYALLYTSLIVIFGFALLAFSDFTPSIMFGAFTGLAMGIAMLTDLTLLPALLHQFAGKPSKNP</sequence>
<feature type="transmembrane region" description="Helical" evidence="6">
    <location>
        <begin position="306"/>
        <end position="328"/>
    </location>
</feature>
<dbReference type="EMBL" id="JACHWY010000002">
    <property type="protein sequence ID" value="MBB3047800.1"/>
    <property type="molecule type" value="Genomic_DNA"/>
</dbReference>